<accession>A0A399EH86</accession>
<dbReference type="InterPro" id="IPR029028">
    <property type="entry name" value="Alpha/beta_knot_MTases"/>
</dbReference>
<dbReference type="InterPro" id="IPR006700">
    <property type="entry name" value="RsmE"/>
</dbReference>
<keyword evidence="7 10" id="KW-0949">S-adenosyl-L-methionine</keyword>
<evidence type="ECO:0000256" key="6">
    <source>
        <dbReference type="ARBA" id="ARBA00022679"/>
    </source>
</evidence>
<dbReference type="NCBIfam" id="NF008706">
    <property type="entry name" value="PRK11713.7-1"/>
    <property type="match status" value="1"/>
</dbReference>
<evidence type="ECO:0000256" key="9">
    <source>
        <dbReference type="ARBA" id="ARBA00047944"/>
    </source>
</evidence>
<evidence type="ECO:0000313" key="14">
    <source>
        <dbReference type="Proteomes" id="UP000265341"/>
    </source>
</evidence>
<dbReference type="SUPFAM" id="SSF88697">
    <property type="entry name" value="PUA domain-like"/>
    <property type="match status" value="1"/>
</dbReference>
<dbReference type="GO" id="GO:0070042">
    <property type="term" value="F:rRNA (uridine-N3-)-methyltransferase activity"/>
    <property type="evidence" value="ECO:0007669"/>
    <property type="project" value="TreeGrafter"/>
</dbReference>
<reference evidence="13 14" key="1">
    <citation type="submission" date="2018-08" db="EMBL/GenBank/DDBJ databases">
        <title>Meiothermus roseus NBRC 110900 genome sequencing project.</title>
        <authorList>
            <person name="Da Costa M.S."/>
            <person name="Albuquerque L."/>
            <person name="Raposo P."/>
            <person name="Froufe H.J.C."/>
            <person name="Barroso C.S."/>
            <person name="Egas C."/>
        </authorList>
    </citation>
    <scope>NUCLEOTIDE SEQUENCE [LARGE SCALE GENOMIC DNA]</scope>
    <source>
        <strain evidence="13 14">NBRC 110900</strain>
    </source>
</reference>
<dbReference type="InterPro" id="IPR029026">
    <property type="entry name" value="tRNA_m1G_MTases_N"/>
</dbReference>
<dbReference type="AlphaFoldDB" id="A0A399EH86"/>
<dbReference type="OrthoDB" id="9815641at2"/>
<evidence type="ECO:0000256" key="4">
    <source>
        <dbReference type="ARBA" id="ARBA00022552"/>
    </source>
</evidence>
<evidence type="ECO:0000259" key="11">
    <source>
        <dbReference type="Pfam" id="PF04452"/>
    </source>
</evidence>
<dbReference type="PIRSF" id="PIRSF015601">
    <property type="entry name" value="MTase_slr0722"/>
    <property type="match status" value="1"/>
</dbReference>
<dbReference type="EMBL" id="QWLA01000075">
    <property type="protein sequence ID" value="RIH83515.1"/>
    <property type="molecule type" value="Genomic_DNA"/>
</dbReference>
<comment type="subcellular location">
    <subcellularLocation>
        <location evidence="1 10">Cytoplasm</location>
    </subcellularLocation>
</comment>
<sequence>MRPHRALVPHLSPEIELRGREAHHLLEVLRAKPGDLVTVFDGKGLEGRAVVESVEAGILRLRLEQSWEASREVGVPVELYVALLKGDALADVVRAATELGVTRIIPTISTHSVAKEMGGNKLERLRRVAAEAAKQSGRTVVPVVAEPVPLRQIPEVEQGLVAHVGAELRVREVLEPAKPISLATGPEGGFSPQEVDFLVGRGFRPVTLGRRILRAETAPLALLALVTAGEGL</sequence>
<gene>
    <name evidence="13" type="primary">rsmE</name>
    <name evidence="13" type="ORF">Mrose_02999</name>
</gene>
<comment type="caution">
    <text evidence="13">The sequence shown here is derived from an EMBL/GenBank/DDBJ whole genome shotgun (WGS) entry which is preliminary data.</text>
</comment>
<dbReference type="InterPro" id="IPR015947">
    <property type="entry name" value="PUA-like_sf"/>
</dbReference>
<dbReference type="Pfam" id="PF04452">
    <property type="entry name" value="Methyltrans_RNA"/>
    <property type="match status" value="1"/>
</dbReference>
<feature type="domain" description="Ribosomal RNA small subunit methyltransferase E PUA-like" evidence="12">
    <location>
        <begin position="17"/>
        <end position="61"/>
    </location>
</feature>
<dbReference type="PANTHER" id="PTHR30027:SF3">
    <property type="entry name" value="16S RRNA (URACIL(1498)-N(3))-METHYLTRANSFERASE"/>
    <property type="match status" value="1"/>
</dbReference>
<name>A0A399EH86_9DEIN</name>
<dbReference type="GO" id="GO:0070475">
    <property type="term" value="P:rRNA base methylation"/>
    <property type="evidence" value="ECO:0007669"/>
    <property type="project" value="TreeGrafter"/>
</dbReference>
<keyword evidence="3 10" id="KW-0963">Cytoplasm</keyword>
<dbReference type="SUPFAM" id="SSF75217">
    <property type="entry name" value="alpha/beta knot"/>
    <property type="match status" value="1"/>
</dbReference>
<keyword evidence="4 10" id="KW-0698">rRNA processing</keyword>
<evidence type="ECO:0000259" key="12">
    <source>
        <dbReference type="Pfam" id="PF20260"/>
    </source>
</evidence>
<comment type="catalytic activity">
    <reaction evidence="9 10">
        <text>uridine(1498) in 16S rRNA + S-adenosyl-L-methionine = N(3)-methyluridine(1498) in 16S rRNA + S-adenosyl-L-homocysteine + H(+)</text>
        <dbReference type="Rhea" id="RHEA:42920"/>
        <dbReference type="Rhea" id="RHEA-COMP:10283"/>
        <dbReference type="Rhea" id="RHEA-COMP:10284"/>
        <dbReference type="ChEBI" id="CHEBI:15378"/>
        <dbReference type="ChEBI" id="CHEBI:57856"/>
        <dbReference type="ChEBI" id="CHEBI:59789"/>
        <dbReference type="ChEBI" id="CHEBI:65315"/>
        <dbReference type="ChEBI" id="CHEBI:74502"/>
        <dbReference type="EC" id="2.1.1.193"/>
    </reaction>
</comment>
<evidence type="ECO:0000256" key="1">
    <source>
        <dbReference type="ARBA" id="ARBA00004496"/>
    </source>
</evidence>
<dbReference type="InterPro" id="IPR046886">
    <property type="entry name" value="RsmE_MTase_dom"/>
</dbReference>
<evidence type="ECO:0000256" key="5">
    <source>
        <dbReference type="ARBA" id="ARBA00022603"/>
    </source>
</evidence>
<evidence type="ECO:0000256" key="2">
    <source>
        <dbReference type="ARBA" id="ARBA00005528"/>
    </source>
</evidence>
<proteinExistence type="inferred from homology"/>
<dbReference type="Pfam" id="PF20260">
    <property type="entry name" value="PUA_4"/>
    <property type="match status" value="1"/>
</dbReference>
<evidence type="ECO:0000256" key="7">
    <source>
        <dbReference type="ARBA" id="ARBA00022691"/>
    </source>
</evidence>
<dbReference type="EC" id="2.1.1.193" evidence="10"/>
<evidence type="ECO:0000256" key="8">
    <source>
        <dbReference type="ARBA" id="ARBA00025699"/>
    </source>
</evidence>
<evidence type="ECO:0000256" key="10">
    <source>
        <dbReference type="PIRNR" id="PIRNR015601"/>
    </source>
</evidence>
<dbReference type="CDD" id="cd18084">
    <property type="entry name" value="RsmE-like"/>
    <property type="match status" value="1"/>
</dbReference>
<dbReference type="GO" id="GO:0005737">
    <property type="term" value="C:cytoplasm"/>
    <property type="evidence" value="ECO:0007669"/>
    <property type="project" value="UniProtKB-SubCell"/>
</dbReference>
<comment type="function">
    <text evidence="8 10">Specifically methylates the N3 position of the uracil ring of uridine 1498 (m3U1498) in 16S rRNA. Acts on the fully assembled 30S ribosomal subunit.</text>
</comment>
<dbReference type="InterPro" id="IPR046887">
    <property type="entry name" value="RsmE_PUA-like"/>
</dbReference>
<keyword evidence="6 10" id="KW-0808">Transferase</keyword>
<feature type="domain" description="Ribosomal RNA small subunit methyltransferase E methyltransferase" evidence="11">
    <location>
        <begin position="75"/>
        <end position="226"/>
    </location>
</feature>
<keyword evidence="14" id="KW-1185">Reference proteome</keyword>
<dbReference type="Gene3D" id="3.40.1280.10">
    <property type="match status" value="1"/>
</dbReference>
<comment type="similarity">
    <text evidence="2 10">Belongs to the RNA methyltransferase RsmE family.</text>
</comment>
<dbReference type="RefSeq" id="WP_119279655.1">
    <property type="nucleotide sequence ID" value="NZ_QWLA01000075.1"/>
</dbReference>
<dbReference type="PANTHER" id="PTHR30027">
    <property type="entry name" value="RIBOSOMAL RNA SMALL SUBUNIT METHYLTRANSFERASE E"/>
    <property type="match status" value="1"/>
</dbReference>
<organism evidence="13 14">
    <name type="scientific">Calidithermus roseus</name>
    <dbReference type="NCBI Taxonomy" id="1644118"/>
    <lineage>
        <taxon>Bacteria</taxon>
        <taxon>Thermotogati</taxon>
        <taxon>Deinococcota</taxon>
        <taxon>Deinococci</taxon>
        <taxon>Thermales</taxon>
        <taxon>Thermaceae</taxon>
        <taxon>Calidithermus</taxon>
    </lineage>
</organism>
<dbReference type="Proteomes" id="UP000265341">
    <property type="component" value="Unassembled WGS sequence"/>
</dbReference>
<evidence type="ECO:0000313" key="13">
    <source>
        <dbReference type="EMBL" id="RIH83515.1"/>
    </source>
</evidence>
<dbReference type="NCBIfam" id="TIGR00046">
    <property type="entry name" value="RsmE family RNA methyltransferase"/>
    <property type="match status" value="1"/>
</dbReference>
<keyword evidence="5 10" id="KW-0489">Methyltransferase</keyword>
<dbReference type="Gene3D" id="2.40.240.20">
    <property type="entry name" value="Hypothetical PUA domain-like, domain 1"/>
    <property type="match status" value="1"/>
</dbReference>
<protein>
    <recommendedName>
        <fullName evidence="10">Ribosomal RNA small subunit methyltransferase E</fullName>
        <ecNumber evidence="10">2.1.1.193</ecNumber>
    </recommendedName>
</protein>
<evidence type="ECO:0000256" key="3">
    <source>
        <dbReference type="ARBA" id="ARBA00022490"/>
    </source>
</evidence>